<keyword evidence="3" id="KW-1185">Reference proteome</keyword>
<gene>
    <name evidence="2" type="ORF">GGR89_004206</name>
</gene>
<accession>A0A7X5Y4Z4</accession>
<dbReference type="RefSeq" id="WP_167713086.1">
    <property type="nucleotide sequence ID" value="NZ_BAAADY010000034.1"/>
</dbReference>
<dbReference type="EMBL" id="JAATJB010000023">
    <property type="protein sequence ID" value="NJB99860.1"/>
    <property type="molecule type" value="Genomic_DNA"/>
</dbReference>
<proteinExistence type="predicted"/>
<evidence type="ECO:0000313" key="3">
    <source>
        <dbReference type="Proteomes" id="UP000531251"/>
    </source>
</evidence>
<dbReference type="AlphaFoldDB" id="A0A7X5Y4Z4"/>
<name>A0A7X5Y4Z4_9SPHN</name>
<dbReference type="Proteomes" id="UP000531251">
    <property type="component" value="Unassembled WGS sequence"/>
</dbReference>
<sequence length="143" mass="15532">MSTVADFATAAISATAGVVGTLIIRRGQGRDTDRTVDAQLEEHRDGMMLDLLRAAREERAAMQADLERWRAIAAHLDDFDLALSHIEALLAAETENERASVARSAHAFLGRIEVKRRAQQQVRAEAQLGVSVAGLNEQAKKGS</sequence>
<evidence type="ECO:0000256" key="1">
    <source>
        <dbReference type="SAM" id="Phobius"/>
    </source>
</evidence>
<keyword evidence="1" id="KW-0812">Transmembrane</keyword>
<keyword evidence="1" id="KW-1133">Transmembrane helix</keyword>
<reference evidence="2 3" key="1">
    <citation type="submission" date="2020-03" db="EMBL/GenBank/DDBJ databases">
        <title>Genomic Encyclopedia of Type Strains, Phase IV (KMG-IV): sequencing the most valuable type-strain genomes for metagenomic binning, comparative biology and taxonomic classification.</title>
        <authorList>
            <person name="Goeker M."/>
        </authorList>
    </citation>
    <scope>NUCLEOTIDE SEQUENCE [LARGE SCALE GENOMIC DNA]</scope>
    <source>
        <strain evidence="2 3">DSM 7225</strain>
    </source>
</reference>
<feature type="transmembrane region" description="Helical" evidence="1">
    <location>
        <begin position="6"/>
        <end position="24"/>
    </location>
</feature>
<organism evidence="2 3">
    <name type="scientific">Sphingomonas trueperi</name>
    <dbReference type="NCBI Taxonomy" id="53317"/>
    <lineage>
        <taxon>Bacteria</taxon>
        <taxon>Pseudomonadati</taxon>
        <taxon>Pseudomonadota</taxon>
        <taxon>Alphaproteobacteria</taxon>
        <taxon>Sphingomonadales</taxon>
        <taxon>Sphingomonadaceae</taxon>
        <taxon>Sphingomonas</taxon>
    </lineage>
</organism>
<protein>
    <submittedName>
        <fullName evidence="2">Uncharacterized protein</fullName>
    </submittedName>
</protein>
<evidence type="ECO:0000313" key="2">
    <source>
        <dbReference type="EMBL" id="NJB99860.1"/>
    </source>
</evidence>
<comment type="caution">
    <text evidence="2">The sequence shown here is derived from an EMBL/GenBank/DDBJ whole genome shotgun (WGS) entry which is preliminary data.</text>
</comment>
<keyword evidence="1" id="KW-0472">Membrane</keyword>